<name>A0A2P5B6R0_PARAD</name>
<dbReference type="PANTHER" id="PTHR47723">
    <property type="entry name" value="OS05G0353850 PROTEIN"/>
    <property type="match status" value="1"/>
</dbReference>
<dbReference type="Gene3D" id="3.30.420.10">
    <property type="entry name" value="Ribonuclease H-like superfamily/Ribonuclease H"/>
    <property type="match status" value="1"/>
</dbReference>
<gene>
    <name evidence="2" type="ORF">PanWU01x14_266710</name>
</gene>
<protein>
    <recommendedName>
        <fullName evidence="1">RNase H type-1 domain-containing protein</fullName>
    </recommendedName>
</protein>
<accession>A0A2P5B6R0</accession>
<proteinExistence type="predicted"/>
<evidence type="ECO:0000313" key="3">
    <source>
        <dbReference type="Proteomes" id="UP000237105"/>
    </source>
</evidence>
<dbReference type="Proteomes" id="UP000237105">
    <property type="component" value="Unassembled WGS sequence"/>
</dbReference>
<keyword evidence="3" id="KW-1185">Reference proteome</keyword>
<evidence type="ECO:0000259" key="1">
    <source>
        <dbReference type="Pfam" id="PF13456"/>
    </source>
</evidence>
<dbReference type="InterPro" id="IPR036397">
    <property type="entry name" value="RNaseH_sf"/>
</dbReference>
<dbReference type="EMBL" id="JXTB01000350">
    <property type="protein sequence ID" value="PON44436.1"/>
    <property type="molecule type" value="Genomic_DNA"/>
</dbReference>
<dbReference type="InterPro" id="IPR002156">
    <property type="entry name" value="RNaseH_domain"/>
</dbReference>
<dbReference type="PANTHER" id="PTHR47723:SF19">
    <property type="entry name" value="POLYNUCLEOTIDYL TRANSFERASE, RIBONUCLEASE H-LIKE SUPERFAMILY PROTEIN"/>
    <property type="match status" value="1"/>
</dbReference>
<feature type="non-terminal residue" evidence="2">
    <location>
        <position position="1"/>
    </location>
</feature>
<evidence type="ECO:0000313" key="2">
    <source>
        <dbReference type="EMBL" id="PON44436.1"/>
    </source>
</evidence>
<sequence>HIWRTQNAIIHEKQVPDVRKSIEIVQKLYFEYTLGLQNPTWEPTTLAWTLPFEGWIKINFDVVPNGNIMLGVTIARDHAGSIVFIITKHFEAASSLVGKIRATVRGIKEALKRNFQYCIVQGGSKTVIASIFKDPNHWKIANSVYQSQKLLAQFMVFDCNFISRDFQFVAHNLAQWAIACNCVGIIPRESIPPNILCNFAPWST</sequence>
<dbReference type="AlphaFoldDB" id="A0A2P5B6R0"/>
<dbReference type="InterPro" id="IPR044730">
    <property type="entry name" value="RNase_H-like_dom_plant"/>
</dbReference>
<organism evidence="2 3">
    <name type="scientific">Parasponia andersonii</name>
    <name type="common">Sponia andersonii</name>
    <dbReference type="NCBI Taxonomy" id="3476"/>
    <lineage>
        <taxon>Eukaryota</taxon>
        <taxon>Viridiplantae</taxon>
        <taxon>Streptophyta</taxon>
        <taxon>Embryophyta</taxon>
        <taxon>Tracheophyta</taxon>
        <taxon>Spermatophyta</taxon>
        <taxon>Magnoliopsida</taxon>
        <taxon>eudicotyledons</taxon>
        <taxon>Gunneridae</taxon>
        <taxon>Pentapetalae</taxon>
        <taxon>rosids</taxon>
        <taxon>fabids</taxon>
        <taxon>Rosales</taxon>
        <taxon>Cannabaceae</taxon>
        <taxon>Parasponia</taxon>
    </lineage>
</organism>
<dbReference type="InterPro" id="IPR053151">
    <property type="entry name" value="RNase_H-like"/>
</dbReference>
<reference evidence="3" key="1">
    <citation type="submission" date="2016-06" db="EMBL/GenBank/DDBJ databases">
        <title>Parallel loss of symbiosis genes in relatives of nitrogen-fixing non-legume Parasponia.</title>
        <authorList>
            <person name="Van Velzen R."/>
            <person name="Holmer R."/>
            <person name="Bu F."/>
            <person name="Rutten L."/>
            <person name="Van Zeijl A."/>
            <person name="Liu W."/>
            <person name="Santuari L."/>
            <person name="Cao Q."/>
            <person name="Sharma T."/>
            <person name="Shen D."/>
            <person name="Roswanjaya Y."/>
            <person name="Wardhani T."/>
            <person name="Kalhor M.S."/>
            <person name="Jansen J."/>
            <person name="Van den Hoogen J."/>
            <person name="Gungor B."/>
            <person name="Hartog M."/>
            <person name="Hontelez J."/>
            <person name="Verver J."/>
            <person name="Yang W.-C."/>
            <person name="Schijlen E."/>
            <person name="Repin R."/>
            <person name="Schilthuizen M."/>
            <person name="Schranz E."/>
            <person name="Heidstra R."/>
            <person name="Miyata K."/>
            <person name="Fedorova E."/>
            <person name="Kohlen W."/>
            <person name="Bisseling T."/>
            <person name="Smit S."/>
            <person name="Geurts R."/>
        </authorList>
    </citation>
    <scope>NUCLEOTIDE SEQUENCE [LARGE SCALE GENOMIC DNA]</scope>
    <source>
        <strain evidence="3">cv. WU1-14</strain>
    </source>
</reference>
<dbReference type="OrthoDB" id="1040744at2759"/>
<dbReference type="Pfam" id="PF13456">
    <property type="entry name" value="RVT_3"/>
    <property type="match status" value="1"/>
</dbReference>
<dbReference type="GO" id="GO:0004523">
    <property type="term" value="F:RNA-DNA hybrid ribonuclease activity"/>
    <property type="evidence" value="ECO:0007669"/>
    <property type="project" value="InterPro"/>
</dbReference>
<comment type="caution">
    <text evidence="2">The sequence shown here is derived from an EMBL/GenBank/DDBJ whole genome shotgun (WGS) entry which is preliminary data.</text>
</comment>
<dbReference type="GO" id="GO:0003676">
    <property type="term" value="F:nucleic acid binding"/>
    <property type="evidence" value="ECO:0007669"/>
    <property type="project" value="InterPro"/>
</dbReference>
<feature type="domain" description="RNase H type-1" evidence="1">
    <location>
        <begin position="73"/>
        <end position="177"/>
    </location>
</feature>
<dbReference type="CDD" id="cd06222">
    <property type="entry name" value="RNase_H_like"/>
    <property type="match status" value="1"/>
</dbReference>